<dbReference type="RefSeq" id="WP_188822786.1">
    <property type="nucleotide sequence ID" value="NZ_BMLK01000028.1"/>
</dbReference>
<accession>A0ABQ2K090</accession>
<dbReference type="EMBL" id="BMLK01000028">
    <property type="protein sequence ID" value="GGN59891.1"/>
    <property type="molecule type" value="Genomic_DNA"/>
</dbReference>
<dbReference type="CDD" id="cd07822">
    <property type="entry name" value="SRPBCC_4"/>
    <property type="match status" value="1"/>
</dbReference>
<name>A0ABQ2K090_9SPHN</name>
<sequence>MIAEGDLTYDLPEGTEAPGRIAGRCVGHRIEIDAPPELVWDFVADFEGWSGWNPLYVETAGRAEVDGQIRFAVLLEGLKPQKGSARVVTVRPTECLEYMMTSFGGLVKAFRFVEIEEISPTRCIVTNGEIMGGAMGGVIAKVMGRKVGKGLAGMNDALKRMAELKWSGRPVDGRTS</sequence>
<dbReference type="Proteomes" id="UP000605099">
    <property type="component" value="Unassembled WGS sequence"/>
</dbReference>
<evidence type="ECO:0000313" key="2">
    <source>
        <dbReference type="Proteomes" id="UP000605099"/>
    </source>
</evidence>
<dbReference type="InterPro" id="IPR019587">
    <property type="entry name" value="Polyketide_cyclase/dehydratase"/>
</dbReference>
<dbReference type="InterPro" id="IPR023393">
    <property type="entry name" value="START-like_dom_sf"/>
</dbReference>
<protein>
    <submittedName>
        <fullName evidence="1">Cyclase</fullName>
    </submittedName>
</protein>
<reference evidence="2" key="1">
    <citation type="journal article" date="2019" name="Int. J. Syst. Evol. Microbiol.">
        <title>The Global Catalogue of Microorganisms (GCM) 10K type strain sequencing project: providing services to taxonomists for standard genome sequencing and annotation.</title>
        <authorList>
            <consortium name="The Broad Institute Genomics Platform"/>
            <consortium name="The Broad Institute Genome Sequencing Center for Infectious Disease"/>
            <person name="Wu L."/>
            <person name="Ma J."/>
        </authorList>
    </citation>
    <scope>NUCLEOTIDE SEQUENCE [LARGE SCALE GENOMIC DNA]</scope>
    <source>
        <strain evidence="2">CGMCC 1.6784</strain>
    </source>
</reference>
<proteinExistence type="predicted"/>
<dbReference type="Gene3D" id="3.30.530.20">
    <property type="match status" value="1"/>
</dbReference>
<keyword evidence="2" id="KW-1185">Reference proteome</keyword>
<gene>
    <name evidence="1" type="ORF">GCM10011349_40890</name>
</gene>
<organism evidence="1 2">
    <name type="scientific">Novosphingobium indicum</name>
    <dbReference type="NCBI Taxonomy" id="462949"/>
    <lineage>
        <taxon>Bacteria</taxon>
        <taxon>Pseudomonadati</taxon>
        <taxon>Pseudomonadota</taxon>
        <taxon>Alphaproteobacteria</taxon>
        <taxon>Sphingomonadales</taxon>
        <taxon>Sphingomonadaceae</taxon>
        <taxon>Novosphingobium</taxon>
    </lineage>
</organism>
<dbReference type="SUPFAM" id="SSF55961">
    <property type="entry name" value="Bet v1-like"/>
    <property type="match status" value="1"/>
</dbReference>
<comment type="caution">
    <text evidence="1">The sequence shown here is derived from an EMBL/GenBank/DDBJ whole genome shotgun (WGS) entry which is preliminary data.</text>
</comment>
<dbReference type="Pfam" id="PF10604">
    <property type="entry name" value="Polyketide_cyc2"/>
    <property type="match status" value="1"/>
</dbReference>
<evidence type="ECO:0000313" key="1">
    <source>
        <dbReference type="EMBL" id="GGN59891.1"/>
    </source>
</evidence>